<proteinExistence type="predicted"/>
<sequence length="43" mass="5075">MGRLYTGFCLINKPNFITNIQSAEFFVKGKIWKFQDALIKVFF</sequence>
<name>A0A806K008_9BACT</name>
<organism evidence="1">
    <name type="scientific">uncultured bacterium contig00019</name>
    <dbReference type="NCBI Taxonomy" id="1181510"/>
    <lineage>
        <taxon>Bacteria</taxon>
        <taxon>environmental samples</taxon>
    </lineage>
</organism>
<dbReference type="EMBL" id="JQ844216">
    <property type="protein sequence ID" value="AGS52916.1"/>
    <property type="molecule type" value="Genomic_DNA"/>
</dbReference>
<accession>A0A806K008</accession>
<reference evidence="1" key="1">
    <citation type="submission" date="2012-03" db="EMBL/GenBank/DDBJ databases">
        <title>Functional metagenomics reveals considerable lignocellulase gene clusters in the gut microbiome of a wood-feeding higher termite.</title>
        <authorList>
            <person name="Liu N."/>
        </authorList>
    </citation>
    <scope>NUCLEOTIDE SEQUENCE</scope>
</reference>
<dbReference type="AlphaFoldDB" id="A0A806K008"/>
<evidence type="ECO:0000313" key="1">
    <source>
        <dbReference type="EMBL" id="AGS52916.1"/>
    </source>
</evidence>
<protein>
    <submittedName>
        <fullName evidence="1">Uncharacterized protein</fullName>
    </submittedName>
</protein>